<dbReference type="HOGENOM" id="CLU_1303555_0_0_5"/>
<dbReference type="STRING" id="317655.Sala_0429"/>
<accession>Q1GW22</accession>
<name>Q1GW22_SPHAL</name>
<proteinExistence type="predicted"/>
<protein>
    <submittedName>
        <fullName evidence="1">Uncharacterized protein</fullName>
    </submittedName>
</protein>
<dbReference type="eggNOG" id="ENOG5031VYZ">
    <property type="taxonomic scope" value="Bacteria"/>
</dbReference>
<organism evidence="1 2">
    <name type="scientific">Sphingopyxis alaskensis (strain DSM 13593 / LMG 18877 / RB2256)</name>
    <name type="common">Sphingomonas alaskensis</name>
    <dbReference type="NCBI Taxonomy" id="317655"/>
    <lineage>
        <taxon>Bacteria</taxon>
        <taxon>Pseudomonadati</taxon>
        <taxon>Pseudomonadota</taxon>
        <taxon>Alphaproteobacteria</taxon>
        <taxon>Sphingomonadales</taxon>
        <taxon>Sphingomonadaceae</taxon>
        <taxon>Sphingopyxis</taxon>
    </lineage>
</organism>
<evidence type="ECO:0000313" key="1">
    <source>
        <dbReference type="EMBL" id="ABF52150.1"/>
    </source>
</evidence>
<keyword evidence="2" id="KW-1185">Reference proteome</keyword>
<dbReference type="EMBL" id="CP000356">
    <property type="protein sequence ID" value="ABF52150.1"/>
    <property type="molecule type" value="Genomic_DNA"/>
</dbReference>
<evidence type="ECO:0000313" key="2">
    <source>
        <dbReference type="Proteomes" id="UP000006578"/>
    </source>
</evidence>
<gene>
    <name evidence="1" type="ordered locus">Sala_0429</name>
</gene>
<dbReference type="AlphaFoldDB" id="Q1GW22"/>
<sequence length="217" mass="24119">MVSEVSGASDRQSAVRLLACIDAAGATADADQWGEDVVATLHAQSRLQALDFWMRNPDYLANELLTVFEETGDASLIHLAERIFDDREPDLRRLPMIRYHFGAFEPLDNALSILVAAGLLKIRRQGSPGQVREHIYLLTIKGREAMASLAEAAPELAWYRDRAAIVTRVAGDKGGKALKDRQYLQAEYAGTELNHIIAPITERVRKRLDAILERAGR</sequence>
<reference evidence="1 2" key="1">
    <citation type="journal article" date="2009" name="Proc. Natl. Acad. Sci. U.S.A.">
        <title>The genomic basis of trophic strategy in marine bacteria.</title>
        <authorList>
            <person name="Lauro F.M."/>
            <person name="McDougald D."/>
            <person name="Thomas T."/>
            <person name="Williams T.J."/>
            <person name="Egan S."/>
            <person name="Rice S."/>
            <person name="DeMaere M.Z."/>
            <person name="Ting L."/>
            <person name="Ertan H."/>
            <person name="Johnson J."/>
            <person name="Ferriera S."/>
            <person name="Lapidus A."/>
            <person name="Anderson I."/>
            <person name="Kyrpides N."/>
            <person name="Munk A.C."/>
            <person name="Detter C."/>
            <person name="Han C.S."/>
            <person name="Brown M.V."/>
            <person name="Robb F.T."/>
            <person name="Kjelleberg S."/>
            <person name="Cavicchioli R."/>
        </authorList>
    </citation>
    <scope>NUCLEOTIDE SEQUENCE [LARGE SCALE GENOMIC DNA]</scope>
    <source>
        <strain evidence="2">DSM 13593 / LMG 18877 / RB2256</strain>
    </source>
</reference>
<dbReference type="KEGG" id="sal:Sala_0429"/>
<dbReference type="Proteomes" id="UP000006578">
    <property type="component" value="Chromosome"/>
</dbReference>